<accession>A0A974HM31</accession>
<feature type="compositionally biased region" description="Basic and acidic residues" evidence="1">
    <location>
        <begin position="50"/>
        <end position="65"/>
    </location>
</feature>
<dbReference type="AlphaFoldDB" id="A0A974HM31"/>
<gene>
    <name evidence="2" type="ORF">XELAEV_18025152mg</name>
</gene>
<protein>
    <submittedName>
        <fullName evidence="2">Uncharacterized protein</fullName>
    </submittedName>
</protein>
<name>A0A974HM31_XENLA</name>
<proteinExistence type="predicted"/>
<feature type="region of interest" description="Disordered" evidence="1">
    <location>
        <begin position="50"/>
        <end position="76"/>
    </location>
</feature>
<evidence type="ECO:0000313" key="2">
    <source>
        <dbReference type="EMBL" id="OCT82623.1"/>
    </source>
</evidence>
<dbReference type="Proteomes" id="UP000694892">
    <property type="component" value="Chromosome 4S"/>
</dbReference>
<dbReference type="EMBL" id="CM004473">
    <property type="protein sequence ID" value="OCT82623.1"/>
    <property type="molecule type" value="Genomic_DNA"/>
</dbReference>
<organism evidence="2 3">
    <name type="scientific">Xenopus laevis</name>
    <name type="common">African clawed frog</name>
    <dbReference type="NCBI Taxonomy" id="8355"/>
    <lineage>
        <taxon>Eukaryota</taxon>
        <taxon>Metazoa</taxon>
        <taxon>Chordata</taxon>
        <taxon>Craniata</taxon>
        <taxon>Vertebrata</taxon>
        <taxon>Euteleostomi</taxon>
        <taxon>Amphibia</taxon>
        <taxon>Batrachia</taxon>
        <taxon>Anura</taxon>
        <taxon>Pipoidea</taxon>
        <taxon>Pipidae</taxon>
        <taxon>Xenopodinae</taxon>
        <taxon>Xenopus</taxon>
        <taxon>Xenopus</taxon>
    </lineage>
</organism>
<evidence type="ECO:0000256" key="1">
    <source>
        <dbReference type="SAM" id="MobiDB-lite"/>
    </source>
</evidence>
<sequence length="76" mass="8955">MDKRFCYDSELTCLQKLLLCMKKTIGNTASPLITEEFLHRIKEYFRTSYKNSRESNQKTEEHDPCKQNSDAMVEMG</sequence>
<reference evidence="3" key="1">
    <citation type="journal article" date="2016" name="Nature">
        <title>Genome evolution in the allotetraploid frog Xenopus laevis.</title>
        <authorList>
            <person name="Session A.M."/>
            <person name="Uno Y."/>
            <person name="Kwon T."/>
            <person name="Chapman J.A."/>
            <person name="Toyoda A."/>
            <person name="Takahashi S."/>
            <person name="Fukui A."/>
            <person name="Hikosaka A."/>
            <person name="Suzuki A."/>
            <person name="Kondo M."/>
            <person name="van Heeringen S.J."/>
            <person name="Quigley I."/>
            <person name="Heinz S."/>
            <person name="Ogino H."/>
            <person name="Ochi H."/>
            <person name="Hellsten U."/>
            <person name="Lyons J.B."/>
            <person name="Simakov O."/>
            <person name="Putnam N."/>
            <person name="Stites J."/>
            <person name="Kuroki Y."/>
            <person name="Tanaka T."/>
            <person name="Michiue T."/>
            <person name="Watanabe M."/>
            <person name="Bogdanovic O."/>
            <person name="Lister R."/>
            <person name="Georgiou G."/>
            <person name="Paranjpe S.S."/>
            <person name="van Kruijsbergen I."/>
            <person name="Shu S."/>
            <person name="Carlson J."/>
            <person name="Kinoshita T."/>
            <person name="Ohta Y."/>
            <person name="Mawaribuchi S."/>
            <person name="Jenkins J."/>
            <person name="Grimwood J."/>
            <person name="Schmutz J."/>
            <person name="Mitros T."/>
            <person name="Mozaffari S.V."/>
            <person name="Suzuki Y."/>
            <person name="Haramoto Y."/>
            <person name="Yamamoto T.S."/>
            <person name="Takagi C."/>
            <person name="Heald R."/>
            <person name="Miller K."/>
            <person name="Haudenschild C."/>
            <person name="Kitzman J."/>
            <person name="Nakayama T."/>
            <person name="Izutsu Y."/>
            <person name="Robert J."/>
            <person name="Fortriede J."/>
            <person name="Burns K."/>
            <person name="Lotay V."/>
            <person name="Karimi K."/>
            <person name="Yasuoka Y."/>
            <person name="Dichmann D.S."/>
            <person name="Flajnik M.F."/>
            <person name="Houston D.W."/>
            <person name="Shendure J."/>
            <person name="DuPasquier L."/>
            <person name="Vize P.D."/>
            <person name="Zorn A.M."/>
            <person name="Ito M."/>
            <person name="Marcotte E.M."/>
            <person name="Wallingford J.B."/>
            <person name="Ito Y."/>
            <person name="Asashima M."/>
            <person name="Ueno N."/>
            <person name="Matsuda Y."/>
            <person name="Veenstra G.J."/>
            <person name="Fujiyama A."/>
            <person name="Harland R.M."/>
            <person name="Taira M."/>
            <person name="Rokhsar D.S."/>
        </authorList>
    </citation>
    <scope>NUCLEOTIDE SEQUENCE [LARGE SCALE GENOMIC DNA]</scope>
    <source>
        <strain evidence="3">J</strain>
    </source>
</reference>
<evidence type="ECO:0000313" key="3">
    <source>
        <dbReference type="Proteomes" id="UP000694892"/>
    </source>
</evidence>